<dbReference type="SMART" id="SM00008">
    <property type="entry name" value="HormR"/>
    <property type="match status" value="1"/>
</dbReference>
<dbReference type="AlphaFoldDB" id="A0A9Q0EP95"/>
<comment type="subcellular location">
    <subcellularLocation>
        <location evidence="1">Membrane</location>
        <topology evidence="1">Multi-pass membrane protein</topology>
    </subcellularLocation>
    <subcellularLocation>
        <location evidence="2">Secreted</location>
    </subcellularLocation>
</comment>
<feature type="domain" description="G-protein coupled receptors family 2 profile 1" evidence="10">
    <location>
        <begin position="1"/>
        <end position="50"/>
    </location>
</feature>
<keyword evidence="8" id="KW-1015">Disulfide bond</keyword>
<dbReference type="PROSITE" id="PS50227">
    <property type="entry name" value="G_PROTEIN_RECEP_F2_3"/>
    <property type="match status" value="1"/>
</dbReference>
<dbReference type="Gene3D" id="1.25.40.610">
    <property type="match status" value="1"/>
</dbReference>
<keyword evidence="5" id="KW-0732">Signal</keyword>
<evidence type="ECO:0000259" key="10">
    <source>
        <dbReference type="PROSITE" id="PS50227"/>
    </source>
</evidence>
<dbReference type="Pfam" id="PF16489">
    <property type="entry name" value="GAIN"/>
    <property type="match status" value="1"/>
</dbReference>
<evidence type="ECO:0000256" key="2">
    <source>
        <dbReference type="ARBA" id="ARBA00004613"/>
    </source>
</evidence>
<dbReference type="PANTHER" id="PTHR10239">
    <property type="entry name" value="ISTHMIN-2"/>
    <property type="match status" value="1"/>
</dbReference>
<evidence type="ECO:0000256" key="4">
    <source>
        <dbReference type="ARBA" id="ARBA00022692"/>
    </source>
</evidence>
<dbReference type="Pfam" id="PF00002">
    <property type="entry name" value="7tm_2"/>
    <property type="match status" value="1"/>
</dbReference>
<dbReference type="GO" id="GO:0016020">
    <property type="term" value="C:membrane"/>
    <property type="evidence" value="ECO:0007669"/>
    <property type="project" value="UniProtKB-SubCell"/>
</dbReference>
<evidence type="ECO:0000256" key="5">
    <source>
        <dbReference type="ARBA" id="ARBA00022729"/>
    </source>
</evidence>
<comment type="caution">
    <text evidence="11">The sequence shown here is derived from an EMBL/GenBank/DDBJ whole genome shotgun (WGS) entry which is preliminary data.</text>
</comment>
<name>A0A9Q0EP95_9TELE</name>
<evidence type="ECO:0000256" key="3">
    <source>
        <dbReference type="ARBA" id="ARBA00022525"/>
    </source>
</evidence>
<evidence type="ECO:0000256" key="1">
    <source>
        <dbReference type="ARBA" id="ARBA00004141"/>
    </source>
</evidence>
<protein>
    <recommendedName>
        <fullName evidence="10">G-protein coupled receptors family 2 profile 1 domain-containing protein</fullName>
    </recommendedName>
</protein>
<evidence type="ECO:0000256" key="9">
    <source>
        <dbReference type="SAM" id="Phobius"/>
    </source>
</evidence>
<keyword evidence="4 9" id="KW-0812">Transmembrane</keyword>
<dbReference type="Gene3D" id="4.10.1240.10">
    <property type="entry name" value="GPCR, family 2, extracellular hormone receptor domain"/>
    <property type="match status" value="1"/>
</dbReference>
<keyword evidence="6 9" id="KW-1133">Transmembrane helix</keyword>
<gene>
    <name evidence="11" type="ORF">NHX12_022890</name>
</gene>
<dbReference type="PANTHER" id="PTHR10239:SF32">
    <property type="entry name" value="ADHESION G PROTEIN-COUPLED RECEPTOR B2"/>
    <property type="match status" value="1"/>
</dbReference>
<dbReference type="InterPro" id="IPR001879">
    <property type="entry name" value="GPCR_2_extracellular_dom"/>
</dbReference>
<dbReference type="InterPro" id="IPR046338">
    <property type="entry name" value="GAIN_dom_sf"/>
</dbReference>
<dbReference type="EMBL" id="JANIIK010000038">
    <property type="protein sequence ID" value="KAJ3610799.1"/>
    <property type="molecule type" value="Genomic_DNA"/>
</dbReference>
<dbReference type="InterPro" id="IPR051867">
    <property type="entry name" value="Angio_Inhib/Adhesion_GPCR"/>
</dbReference>
<dbReference type="OrthoDB" id="8885991at2759"/>
<evidence type="ECO:0000313" key="11">
    <source>
        <dbReference type="EMBL" id="KAJ3610799.1"/>
    </source>
</evidence>
<keyword evidence="7 9" id="KW-0472">Membrane</keyword>
<evidence type="ECO:0000313" key="12">
    <source>
        <dbReference type="Proteomes" id="UP001148018"/>
    </source>
</evidence>
<dbReference type="InterPro" id="IPR000832">
    <property type="entry name" value="GPCR_2_secretin-like"/>
</dbReference>
<dbReference type="GO" id="GO:0004930">
    <property type="term" value="F:G protein-coupled receptor activity"/>
    <property type="evidence" value="ECO:0007669"/>
    <property type="project" value="InterPro"/>
</dbReference>
<dbReference type="InterPro" id="IPR008077">
    <property type="entry name" value="GPCR_2_brain_angio_inhib"/>
</dbReference>
<feature type="transmembrane region" description="Helical" evidence="9">
    <location>
        <begin position="312"/>
        <end position="330"/>
    </location>
</feature>
<reference evidence="11" key="1">
    <citation type="submission" date="2022-07" db="EMBL/GenBank/DDBJ databases">
        <title>Chromosome-level genome of Muraenolepis orangiensis.</title>
        <authorList>
            <person name="Kim J."/>
        </authorList>
    </citation>
    <scope>NUCLEOTIDE SEQUENCE</scope>
    <source>
        <strain evidence="11">KU_S4_2022</strain>
        <tissue evidence="11">Muscle</tissue>
    </source>
</reference>
<dbReference type="GO" id="GO:0016525">
    <property type="term" value="P:negative regulation of angiogenesis"/>
    <property type="evidence" value="ECO:0007669"/>
    <property type="project" value="InterPro"/>
</dbReference>
<sequence>MVWRRTPSGELAFNRCPPNATGTTSRRCSLDHRGVAYWEAPSYARCITNEFRYLQQSVQGHLAKGQRMLAGDGMSQVTKNLLDLTQRRSFYAGDLLSSVEILRNVTETFRRARYEPSSDDVQIYPGAVELMQVIEEFIHIVGLGMKDFHNAYLMTGNLVASIQRLPAVSVMTDINFPMKGRKGMVDWARNSEDKVVIPKGLFVSPSAGDVDGAPVFILGTVLYKTLGLMLPSPKNHTVVNSKIIAVTVRPEPGATSTPLEIELAHLANAMEYSGVPSVTLIVGCGLSCLALITLAVIYAVLWRYIRSERSIILINFCLSIICSNILILVGQTQTHNALGTISLQEGASLSSIAGS</sequence>
<keyword evidence="12" id="KW-1185">Reference proteome</keyword>
<keyword evidence="3" id="KW-0964">Secreted</keyword>
<evidence type="ECO:0000256" key="6">
    <source>
        <dbReference type="ARBA" id="ARBA00022989"/>
    </source>
</evidence>
<dbReference type="Proteomes" id="UP001148018">
    <property type="component" value="Unassembled WGS sequence"/>
</dbReference>
<dbReference type="Gene3D" id="2.60.220.50">
    <property type="match status" value="1"/>
</dbReference>
<dbReference type="InterPro" id="IPR032471">
    <property type="entry name" value="AGRL2-4_GAIN_subdom_A"/>
</dbReference>
<proteinExistence type="predicted"/>
<dbReference type="PRINTS" id="PR01694">
    <property type="entry name" value="BAIPRECURSOR"/>
</dbReference>
<dbReference type="GO" id="GO:0005576">
    <property type="term" value="C:extracellular region"/>
    <property type="evidence" value="ECO:0007669"/>
    <property type="project" value="UniProtKB-SubCell"/>
</dbReference>
<dbReference type="InterPro" id="IPR036445">
    <property type="entry name" value="GPCR_2_extracell_dom_sf"/>
</dbReference>
<accession>A0A9Q0EP95</accession>
<feature type="transmembrane region" description="Helical" evidence="9">
    <location>
        <begin position="278"/>
        <end position="300"/>
    </location>
</feature>
<evidence type="ECO:0000256" key="7">
    <source>
        <dbReference type="ARBA" id="ARBA00023136"/>
    </source>
</evidence>
<dbReference type="FunFam" id="2.60.220.50:FF:000004">
    <property type="entry name" value="Adhesion G protein-coupled receptor B3"/>
    <property type="match status" value="1"/>
</dbReference>
<organism evidence="11 12">
    <name type="scientific">Muraenolepis orangiensis</name>
    <name type="common">Patagonian moray cod</name>
    <dbReference type="NCBI Taxonomy" id="630683"/>
    <lineage>
        <taxon>Eukaryota</taxon>
        <taxon>Metazoa</taxon>
        <taxon>Chordata</taxon>
        <taxon>Craniata</taxon>
        <taxon>Vertebrata</taxon>
        <taxon>Euteleostomi</taxon>
        <taxon>Actinopterygii</taxon>
        <taxon>Neopterygii</taxon>
        <taxon>Teleostei</taxon>
        <taxon>Neoteleostei</taxon>
        <taxon>Acanthomorphata</taxon>
        <taxon>Zeiogadaria</taxon>
        <taxon>Gadariae</taxon>
        <taxon>Gadiformes</taxon>
        <taxon>Muraenolepidoidei</taxon>
        <taxon>Muraenolepididae</taxon>
        <taxon>Muraenolepis</taxon>
    </lineage>
</organism>
<evidence type="ECO:0000256" key="8">
    <source>
        <dbReference type="ARBA" id="ARBA00023157"/>
    </source>
</evidence>